<sequence length="65" mass="7797">MISTYYQTLDLADNPEHRAKRDLHDEHHAEQIKRIWKESSGRYGVRKVWQKLKREGYIIARCTVA</sequence>
<protein>
    <recommendedName>
        <fullName evidence="1">HTH-like domain-containing protein</fullName>
    </recommendedName>
</protein>
<dbReference type="Proteomes" id="UP000018426">
    <property type="component" value="Unassembled WGS sequence"/>
</dbReference>
<dbReference type="STRING" id="134533.GCA_001485085_00667"/>
<dbReference type="PATRIC" id="fig|1217671.3.peg.674"/>
<evidence type="ECO:0000313" key="2">
    <source>
        <dbReference type="EMBL" id="ENU34221.1"/>
    </source>
</evidence>
<evidence type="ECO:0000313" key="3">
    <source>
        <dbReference type="Proteomes" id="UP000018426"/>
    </source>
</evidence>
<feature type="domain" description="HTH-like" evidence="1">
    <location>
        <begin position="25"/>
        <end position="65"/>
    </location>
</feature>
<dbReference type="InterPro" id="IPR025948">
    <property type="entry name" value="HTH-like_dom"/>
</dbReference>
<dbReference type="EMBL" id="APOL01000018">
    <property type="protein sequence ID" value="ENU34221.1"/>
    <property type="molecule type" value="Genomic_DNA"/>
</dbReference>
<comment type="caution">
    <text evidence="2">The sequence shown here is derived from an EMBL/GenBank/DDBJ whole genome shotgun (WGS) entry which is preliminary data.</text>
</comment>
<name>N8Q640_9GAMM</name>
<dbReference type="HOGENOM" id="CLU_027402_21_8_6"/>
<evidence type="ECO:0000259" key="1">
    <source>
        <dbReference type="Pfam" id="PF13276"/>
    </source>
</evidence>
<dbReference type="AlphaFoldDB" id="N8Q640"/>
<accession>N8Q640</accession>
<proteinExistence type="predicted"/>
<organism evidence="2 3">
    <name type="scientific">Acinetobacter parvus NIPH 1103</name>
    <dbReference type="NCBI Taxonomy" id="1217671"/>
    <lineage>
        <taxon>Bacteria</taxon>
        <taxon>Pseudomonadati</taxon>
        <taxon>Pseudomonadota</taxon>
        <taxon>Gammaproteobacteria</taxon>
        <taxon>Moraxellales</taxon>
        <taxon>Moraxellaceae</taxon>
        <taxon>Acinetobacter</taxon>
    </lineage>
</organism>
<dbReference type="Pfam" id="PF13276">
    <property type="entry name" value="HTH_21"/>
    <property type="match status" value="1"/>
</dbReference>
<gene>
    <name evidence="2" type="ORF">F989_00694</name>
</gene>
<reference evidence="2 3" key="1">
    <citation type="submission" date="2013-02" db="EMBL/GenBank/DDBJ databases">
        <title>The Genome Sequence of Acinetobacter parvus NIPH 1103.</title>
        <authorList>
            <consortium name="The Broad Institute Genome Sequencing Platform"/>
            <consortium name="The Broad Institute Genome Sequencing Center for Infectious Disease"/>
            <person name="Cerqueira G."/>
            <person name="Feldgarden M."/>
            <person name="Courvalin P."/>
            <person name="Perichon B."/>
            <person name="Grillot-Courvalin C."/>
            <person name="Clermont D."/>
            <person name="Rocha E."/>
            <person name="Yoon E.-J."/>
            <person name="Nemec A."/>
            <person name="Walker B."/>
            <person name="Young S.K."/>
            <person name="Zeng Q."/>
            <person name="Gargeya S."/>
            <person name="Fitzgerald M."/>
            <person name="Haas B."/>
            <person name="Abouelleil A."/>
            <person name="Alvarado L."/>
            <person name="Arachchi H.M."/>
            <person name="Berlin A.M."/>
            <person name="Chapman S.B."/>
            <person name="Dewar J."/>
            <person name="Goldberg J."/>
            <person name="Griggs A."/>
            <person name="Gujja S."/>
            <person name="Hansen M."/>
            <person name="Howarth C."/>
            <person name="Imamovic A."/>
            <person name="Larimer J."/>
            <person name="McCowan C."/>
            <person name="Murphy C."/>
            <person name="Neiman D."/>
            <person name="Pearson M."/>
            <person name="Priest M."/>
            <person name="Roberts A."/>
            <person name="Saif S."/>
            <person name="Shea T."/>
            <person name="Sisk P."/>
            <person name="Sykes S."/>
            <person name="Wortman J."/>
            <person name="Nusbaum C."/>
            <person name="Birren B."/>
        </authorList>
    </citation>
    <scope>NUCLEOTIDE SEQUENCE [LARGE SCALE GENOMIC DNA]</scope>
    <source>
        <strain evidence="2 3">NIPH 1103</strain>
    </source>
</reference>